<dbReference type="Pfam" id="PF07554">
    <property type="entry name" value="FIVAR"/>
    <property type="match status" value="2"/>
</dbReference>
<gene>
    <name evidence="5" type="ORF">CLOLEP_00856</name>
</gene>
<evidence type="ECO:0000256" key="2">
    <source>
        <dbReference type="SAM" id="Phobius"/>
    </source>
</evidence>
<keyword evidence="2" id="KW-1133">Transmembrane helix</keyword>
<feature type="domain" description="CBM6" evidence="4">
    <location>
        <begin position="653"/>
        <end position="786"/>
    </location>
</feature>
<evidence type="ECO:0000313" key="5">
    <source>
        <dbReference type="EMBL" id="EDO62437.1"/>
    </source>
</evidence>
<keyword evidence="3" id="KW-0732">Signal</keyword>
<dbReference type="Proteomes" id="UP000003490">
    <property type="component" value="Unassembled WGS sequence"/>
</dbReference>
<dbReference type="EMBL" id="ABCB02000015">
    <property type="protein sequence ID" value="EDO62437.1"/>
    <property type="molecule type" value="Genomic_DNA"/>
</dbReference>
<dbReference type="InterPro" id="IPR017853">
    <property type="entry name" value="GH"/>
</dbReference>
<comment type="caution">
    <text evidence="5">The sequence shown here is derived from an EMBL/GenBank/DDBJ whole genome shotgun (WGS) entry which is preliminary data.</text>
</comment>
<dbReference type="eggNOG" id="COG1208">
    <property type="taxonomic scope" value="Bacteria"/>
</dbReference>
<evidence type="ECO:0000256" key="3">
    <source>
        <dbReference type="SAM" id="SignalP"/>
    </source>
</evidence>
<feature type="transmembrane region" description="Helical" evidence="2">
    <location>
        <begin position="1865"/>
        <end position="1887"/>
    </location>
</feature>
<dbReference type="SUPFAM" id="SSF49785">
    <property type="entry name" value="Galactose-binding domain-like"/>
    <property type="match status" value="2"/>
</dbReference>
<feature type="compositionally biased region" description="Gly residues" evidence="1">
    <location>
        <begin position="1831"/>
        <end position="1851"/>
    </location>
</feature>
<keyword evidence="2" id="KW-0812">Transmembrane</keyword>
<evidence type="ECO:0000256" key="1">
    <source>
        <dbReference type="SAM" id="MobiDB-lite"/>
    </source>
</evidence>
<dbReference type="Gene3D" id="3.20.20.80">
    <property type="entry name" value="Glycosidases"/>
    <property type="match status" value="1"/>
</dbReference>
<reference evidence="5 6" key="2">
    <citation type="submission" date="2007-08" db="EMBL/GenBank/DDBJ databases">
        <authorList>
            <person name="Fulton L."/>
            <person name="Clifton S."/>
            <person name="Fulton B."/>
            <person name="Xu J."/>
            <person name="Minx P."/>
            <person name="Pepin K.H."/>
            <person name="Johnson M."/>
            <person name="Thiruvilangam P."/>
            <person name="Bhonagiri V."/>
            <person name="Nash W.E."/>
            <person name="Wang C."/>
            <person name="Mardis E.R."/>
            <person name="Wilson R.K."/>
        </authorList>
    </citation>
    <scope>NUCLEOTIDE SEQUENCE [LARGE SCALE GENOMIC DNA]</scope>
    <source>
        <strain evidence="5 6">DSM 753</strain>
    </source>
</reference>
<dbReference type="Gene3D" id="2.60.120.260">
    <property type="entry name" value="Galactose-binding domain-like"/>
    <property type="match status" value="4"/>
</dbReference>
<sequence>MERCRKIARGAAAGLLSAAVLMSSMLTTSFGQMRASAAEVRNPQATLTVDLDPAVNTGDIVHGAAGFLYGVSSEDVPTTNTIVPLKSKILVTKGALGTEHPYGDALDVAKTFLESGGEQVQMYNSNYYGVFGVTATIEQYCDDLKNYICPAVVAWKEAWKEEHGTPEAPKDNIGARIDIDEAIVYVPINEGTPNGGNFQNAWKSFYDAIKSVDKNASLAGPNSAGYGTQFTSGQSNKSFVQFCADNNCMPDVITWHELQTNCLNDMSWHMDDFRNIWESTDWSKYNEANGTEGIPEIPQICFNEYAEMDYCGVPGRLVNWIARIEDEKATGCLPFWHQANNLNDLASGANEGNGAWWLYKWYGDMSGTTQPVSTSTNYDGLYGVSTMDEAKKLSTTLLGGFTGDITVQLNNVTATSTFADAEVVHVSVQETMFTGFHGTAYETPTILEGAYPVNDDGSVTVKIPDTLFENAYNVTVTQASGDEIVGLALRSSSGDVYEAEDAGLSGGAFASSAGTNPSYYMSNNGSGDRAVGMPSGSSMTYTINVPADGKYKLDFNYGNGQGTERNDMNTHNPVNVKQTFALDGGEAETVTMESTLFQTMTGTKTLYYDLTVGEHQITVTTADSGVDGNLLFHDFVRVSYAGVYGQELPAFNKVYEAELADVNRLLGNTDSTVSTETSLEGYSGGGYVMGLSDRAVTEGGGIRNTVVVEESGLYNITLRYQSSQAGEASIYVGNTAVTLDRVNKTVSLQAGDGWQEVTASVYLQKGINVVDLDTTVPAALDYMRVRALPAQDSSTTIEAEDAIPEELEGSIQVAESDGASGGKYVVGMKGAYQDADYLEFTYNAPEAGKYQMQAFHSNEDLAGSHSYNIKVTDKYAVVDVNGTSQYPQFEGIVPVQAENLKTYYFVDCGDHDPSTLSEGDELGSLNSVTDQLYGRDAKTGYYWGVAALNEQDTKAEPGSSHYTDPDDKGVYTKYQKALSNSAADVTDGKPKEASFRYADSQDTAGINPRCVFYKFELDPGKYDVTVGMSNTWGNAGNPVVRLSADGIDEIVSDSYSSGSKTLSVDLTQAEPNDNGKVELSVKGTTTGATLQMTYITITEPANDAEVDYFILPPGEEKVPVDNIRDAESVYTGELADGFDWLIDYRNLKNDTDRYFFINTFSDDTFREKTITLDLQKGENTIRIYNDNSWNVTYGGSTSQPGLNYLANYTPNFDKFVITPMALNSAVELEEEYTIDVASTEYGIASANQNTVGENGEYTVSMIPAEGKEIVNVLVNGADRTDDIVFDEASGAYQLKISGVSEDQKVQVYFSKPNTSKDSLKNLYNEYKDLEKGTYSTASWELFDAARSKAESVLNKDEPQQWEINNAYDELLAGINGLKDIENLVYFVDCGDHDPVTVTYGDDFGLYNSVTDQMYGVDDKAGYSWGVLMIDPREEETPGEGGQVSGPEDKAVYTNYQKALSNRDSNFADGQDKTATLRYAHGQDTAGIDPRYVAYKFELDPGKYDVEVGMSNTWGNAGSPIVTLSAGEVEDVVSEPYSSGSKTLSIDLTNAETNDSGRVELTVKGTTTGATLQMTYITINKSVEAPVLDRLEVAAPTIVEYELGEELNTDGMVVKAVYSDGSSKVLTAEQYTLSGFSSDKAGTKTVTVSYTENEITKTASFDVTVKEAPVVIPVDKTGLKEKLDEAKAIGPDGVTEGSYEKLQNAIQEAEGVYNDPNASQDAVNQQIQKLIGAISGLKPVLSGLEVSDPVKTEYAVGERLDTTGMTVTAQYSDGTTVTLASGQYTVSGFDSATAGEKQVTVSYTEDGVTKTAAFTVTVKESSGSSEDPGSSEGPGTGSSGSESGGTESGTGSGTENNNNAQTGDGMTVPIILLSLLVAASAGIAVVLGKKRRLG</sequence>
<accession>A7VQM6</accession>
<dbReference type="Gene3D" id="1.20.1270.90">
    <property type="entry name" value="AF1782-like"/>
    <property type="match status" value="1"/>
</dbReference>
<dbReference type="HOGENOM" id="CLU_235962_0_0_9"/>
<dbReference type="InterPro" id="IPR022038">
    <property type="entry name" value="Ig-like_bact"/>
</dbReference>
<evidence type="ECO:0000313" key="6">
    <source>
        <dbReference type="Proteomes" id="UP000003490"/>
    </source>
</evidence>
<dbReference type="Pfam" id="PF07523">
    <property type="entry name" value="Big_3"/>
    <property type="match status" value="2"/>
</dbReference>
<feature type="compositionally biased region" description="Low complexity" evidence="1">
    <location>
        <begin position="1817"/>
        <end position="1830"/>
    </location>
</feature>
<dbReference type="SUPFAM" id="SSF51445">
    <property type="entry name" value="(Trans)glycosidases"/>
    <property type="match status" value="1"/>
</dbReference>
<feature type="domain" description="CBM6" evidence="4">
    <location>
        <begin position="495"/>
        <end position="639"/>
    </location>
</feature>
<dbReference type="PROSITE" id="PS51175">
    <property type="entry name" value="CBM6"/>
    <property type="match status" value="2"/>
</dbReference>
<evidence type="ECO:0000259" key="4">
    <source>
        <dbReference type="PROSITE" id="PS51175"/>
    </source>
</evidence>
<reference evidence="5 6" key="1">
    <citation type="submission" date="2007-08" db="EMBL/GenBank/DDBJ databases">
        <title>Draft genome sequence of Clostridium leptum (DSM 753).</title>
        <authorList>
            <person name="Sudarsanam P."/>
            <person name="Ley R."/>
            <person name="Guruge J."/>
            <person name="Turnbaugh P.J."/>
            <person name="Mahowald M."/>
            <person name="Liep D."/>
            <person name="Gordon J."/>
        </authorList>
    </citation>
    <scope>NUCLEOTIDE SEQUENCE [LARGE SCALE GENOMIC DNA]</scope>
    <source>
        <strain evidence="5 6">DSM 753</strain>
    </source>
</reference>
<dbReference type="InterPro" id="IPR008979">
    <property type="entry name" value="Galactose-bd-like_sf"/>
</dbReference>
<dbReference type="eggNOG" id="COG0683">
    <property type="taxonomic scope" value="Bacteria"/>
</dbReference>
<organism evidence="5 6">
    <name type="scientific">[Clostridium] leptum DSM 753</name>
    <dbReference type="NCBI Taxonomy" id="428125"/>
    <lineage>
        <taxon>Bacteria</taxon>
        <taxon>Bacillati</taxon>
        <taxon>Bacillota</taxon>
        <taxon>Clostridia</taxon>
        <taxon>Eubacteriales</taxon>
        <taxon>Oscillospiraceae</taxon>
        <taxon>Oscillospiraceae incertae sedis</taxon>
    </lineage>
</organism>
<keyword evidence="2" id="KW-0472">Membrane</keyword>
<dbReference type="InterPro" id="IPR005084">
    <property type="entry name" value="CBM6"/>
</dbReference>
<dbReference type="GO" id="GO:0030246">
    <property type="term" value="F:carbohydrate binding"/>
    <property type="evidence" value="ECO:0007669"/>
    <property type="project" value="InterPro"/>
</dbReference>
<proteinExistence type="predicted"/>
<name>A7VQM6_9FIRM</name>
<dbReference type="Gene3D" id="2.60.40.3630">
    <property type="match status" value="2"/>
</dbReference>
<feature type="region of interest" description="Disordered" evidence="1">
    <location>
        <begin position="1817"/>
        <end position="1860"/>
    </location>
</feature>
<protein>
    <submittedName>
        <fullName evidence="5">Bacterial group 3 Ig-like protein</fullName>
    </submittedName>
</protein>
<feature type="signal peptide" evidence="3">
    <location>
        <begin position="1"/>
        <end position="22"/>
    </location>
</feature>
<dbReference type="Gene3D" id="1.20.1270.70">
    <property type="entry name" value="Designed single chain three-helix bundle"/>
    <property type="match status" value="1"/>
</dbReference>
<feature type="chain" id="PRO_5039174739" evidence="3">
    <location>
        <begin position="23"/>
        <end position="1893"/>
    </location>
</feature>